<keyword evidence="3" id="KW-1185">Reference proteome</keyword>
<feature type="transmembrane region" description="Helical" evidence="1">
    <location>
        <begin position="6"/>
        <end position="24"/>
    </location>
</feature>
<dbReference type="Proteomes" id="UP000201169">
    <property type="component" value="Chromosome"/>
</dbReference>
<organism evidence="2 3">
    <name type="scientific">Campylobacter avium LMG 24591</name>
    <dbReference type="NCBI Taxonomy" id="522484"/>
    <lineage>
        <taxon>Bacteria</taxon>
        <taxon>Pseudomonadati</taxon>
        <taxon>Campylobacterota</taxon>
        <taxon>Epsilonproteobacteria</taxon>
        <taxon>Campylobacterales</taxon>
        <taxon>Campylobacteraceae</taxon>
        <taxon>Campylobacter</taxon>
    </lineage>
</organism>
<evidence type="ECO:0000256" key="1">
    <source>
        <dbReference type="SAM" id="Phobius"/>
    </source>
</evidence>
<keyword evidence="1" id="KW-1133">Transmembrane helix</keyword>
<sequence>MSEDLLYLIFVFVLILALVAYVFIKDKENSINIKKLESAVEDLNKSIHYIRKDLDEKNYTVDMNSYTKEIKEEINFLLDKEVNSKILPILKSLKGFENVIEEFQNEQENRLTNLEQKTQNMGKLTPSYENEEQKIVDLFQKGKSIEQIAKDLRISTGNVEFTLKLKKLLE</sequence>
<accession>A0A222MVZ7</accession>
<evidence type="ECO:0000313" key="2">
    <source>
        <dbReference type="EMBL" id="ASQ29866.1"/>
    </source>
</evidence>
<evidence type="ECO:0000313" key="3">
    <source>
        <dbReference type="Proteomes" id="UP000201169"/>
    </source>
</evidence>
<keyword evidence="1" id="KW-0812">Transmembrane</keyword>
<proteinExistence type="predicted"/>
<dbReference type="OrthoDB" id="5323038at2"/>
<dbReference type="AlphaFoldDB" id="A0A222MVZ7"/>
<keyword evidence="1" id="KW-0472">Membrane</keyword>
<reference evidence="2 3" key="1">
    <citation type="submission" date="2017-07" db="EMBL/GenBank/DDBJ databases">
        <title>Analysis of two Campylobacter avium genomes and identification of a novel hippuricase gene.</title>
        <authorList>
            <person name="Miller W.G."/>
            <person name="Chapman M.H."/>
            <person name="Yee E."/>
            <person name="Revez J."/>
            <person name="Bono J.L."/>
            <person name="Rossi M."/>
        </authorList>
    </citation>
    <scope>NUCLEOTIDE SEQUENCE [LARGE SCALE GENOMIC DNA]</scope>
    <source>
        <strain evidence="2 3">LMG 24591</strain>
    </source>
</reference>
<dbReference type="KEGG" id="cavi:CAV_0194"/>
<dbReference type="EMBL" id="CP022347">
    <property type="protein sequence ID" value="ASQ29866.1"/>
    <property type="molecule type" value="Genomic_DNA"/>
</dbReference>
<protein>
    <recommendedName>
        <fullName evidence="4">Periplasmic protein</fullName>
    </recommendedName>
</protein>
<gene>
    <name evidence="2" type="ORF">CAV_0194</name>
</gene>
<name>A0A222MVZ7_9BACT</name>
<dbReference type="RefSeq" id="WP_094324660.1">
    <property type="nucleotide sequence ID" value="NZ_CP022347.1"/>
</dbReference>
<evidence type="ECO:0008006" key="4">
    <source>
        <dbReference type="Google" id="ProtNLM"/>
    </source>
</evidence>